<dbReference type="HOGENOM" id="CLU_2028279_0_0_1"/>
<accession>A0A093XV45</accession>
<organism evidence="1">
    <name type="scientific">Talaromyces marneffei PM1</name>
    <dbReference type="NCBI Taxonomy" id="1077442"/>
    <lineage>
        <taxon>Eukaryota</taxon>
        <taxon>Fungi</taxon>
        <taxon>Dikarya</taxon>
        <taxon>Ascomycota</taxon>
        <taxon>Pezizomycotina</taxon>
        <taxon>Eurotiomycetes</taxon>
        <taxon>Eurotiomycetidae</taxon>
        <taxon>Eurotiales</taxon>
        <taxon>Trichocomaceae</taxon>
        <taxon>Talaromyces</taxon>
        <taxon>Talaromyces sect. Talaromyces</taxon>
    </lineage>
</organism>
<proteinExistence type="predicted"/>
<name>A0A093XV45_TALMA</name>
<dbReference type="AlphaFoldDB" id="A0A093XV45"/>
<reference evidence="1" key="1">
    <citation type="journal article" date="2014" name="PLoS Genet.">
        <title>Signature Gene Expression Reveals Novel Clues to the Molecular Mechanisms of Dimorphic Transition in Penicillium marneffei.</title>
        <authorList>
            <person name="Yang E."/>
            <person name="Wang G."/>
            <person name="Cai J."/>
            <person name="Woo P.C."/>
            <person name="Lau S.K."/>
            <person name="Yuen K.-Y."/>
            <person name="Chow W.-N."/>
            <person name="Lin X."/>
        </authorList>
    </citation>
    <scope>NUCLEOTIDE SEQUENCE [LARGE SCALE GENOMIC DNA]</scope>
    <source>
        <strain evidence="1">PM1</strain>
    </source>
</reference>
<comment type="caution">
    <text evidence="1">The sequence shown here is derived from an EMBL/GenBank/DDBJ whole genome shotgun (WGS) entry which is preliminary data.</text>
</comment>
<gene>
    <name evidence="1" type="ORF">GQ26_0101580</name>
</gene>
<dbReference type="EMBL" id="JPOX01000010">
    <property type="protein sequence ID" value="KFX49128.1"/>
    <property type="molecule type" value="Genomic_DNA"/>
</dbReference>
<evidence type="ECO:0000313" key="1">
    <source>
        <dbReference type="EMBL" id="KFX49128.1"/>
    </source>
</evidence>
<sequence length="122" mass="13438">MAFPSRLTRESSSIDRLHGHPSSQDLLVNIHIATAFKVALSPRRKGPPRLPLNSSTGTFPVTVRPFAWSSALVAAQEQTYYNISSAVLRKMEEHLITGQLPLDPVYQAPGNGEQALKKRMTS</sequence>
<protein>
    <submittedName>
        <fullName evidence="1">Uncharacterized protein</fullName>
    </submittedName>
</protein>